<dbReference type="InterPro" id="IPR002912">
    <property type="entry name" value="ACT_dom"/>
</dbReference>
<evidence type="ECO:0000256" key="1">
    <source>
        <dbReference type="ARBA" id="ARBA00004976"/>
    </source>
</evidence>
<organism evidence="8 9">
    <name type="scientific">Faecalicoccus pleomorphus</name>
    <dbReference type="NCBI Taxonomy" id="1323"/>
    <lineage>
        <taxon>Bacteria</taxon>
        <taxon>Bacillati</taxon>
        <taxon>Bacillota</taxon>
        <taxon>Erysipelotrichia</taxon>
        <taxon>Erysipelotrichales</taxon>
        <taxon>Erysipelotrichaceae</taxon>
        <taxon>Faecalicoccus</taxon>
    </lineage>
</organism>
<reference evidence="8 9" key="1">
    <citation type="submission" date="2018-06" db="EMBL/GenBank/DDBJ databases">
        <authorList>
            <consortium name="Pathogen Informatics"/>
            <person name="Doyle S."/>
        </authorList>
    </citation>
    <scope>NUCLEOTIDE SEQUENCE [LARGE SCALE GENOMIC DNA]</scope>
    <source>
        <strain evidence="8 9">NCTC11087</strain>
    </source>
</reference>
<comment type="similarity">
    <text evidence="4">Belongs to the relA/spoT family.</text>
</comment>
<dbReference type="SUPFAM" id="SSF81271">
    <property type="entry name" value="TGS-like"/>
    <property type="match status" value="1"/>
</dbReference>
<dbReference type="InterPro" id="IPR012676">
    <property type="entry name" value="TGS-like"/>
</dbReference>
<protein>
    <recommendedName>
        <fullName evidence="2">GTP diphosphokinase</fullName>
        <ecNumber evidence="2">2.7.6.5</ecNumber>
    </recommendedName>
</protein>
<dbReference type="CDD" id="cd00077">
    <property type="entry name" value="HDc"/>
    <property type="match status" value="1"/>
</dbReference>
<keyword evidence="9" id="KW-1185">Reference proteome</keyword>
<dbReference type="SMART" id="SM00471">
    <property type="entry name" value="HDc"/>
    <property type="match status" value="1"/>
</dbReference>
<dbReference type="RefSeq" id="WP_022789141.1">
    <property type="nucleotide sequence ID" value="NZ_CALEXM010000027.1"/>
</dbReference>
<feature type="domain" description="ACT" evidence="5">
    <location>
        <begin position="659"/>
        <end position="734"/>
    </location>
</feature>
<keyword evidence="8" id="KW-0808">Transferase</keyword>
<dbReference type="InterPro" id="IPR033655">
    <property type="entry name" value="TGS_RelA/SpoT"/>
</dbReference>
<dbReference type="Pfam" id="PF04607">
    <property type="entry name" value="RelA_SpoT"/>
    <property type="match status" value="1"/>
</dbReference>
<dbReference type="SMART" id="SM00954">
    <property type="entry name" value="RelA_SpoT"/>
    <property type="match status" value="1"/>
</dbReference>
<dbReference type="Gene3D" id="3.10.20.30">
    <property type="match status" value="1"/>
</dbReference>
<feature type="domain" description="TGS" evidence="7">
    <location>
        <begin position="397"/>
        <end position="460"/>
    </location>
</feature>
<dbReference type="FunFam" id="3.10.20.30:FF:000002">
    <property type="entry name" value="GTP pyrophosphokinase (RelA/SpoT)"/>
    <property type="match status" value="1"/>
</dbReference>
<dbReference type="EC" id="2.7.6.5" evidence="2"/>
<dbReference type="InterPro" id="IPR007685">
    <property type="entry name" value="RelA_SpoT"/>
</dbReference>
<comment type="function">
    <text evidence="4">In eubacteria ppGpp (guanosine 3'-diphosphate 5'-diphosphate) is a mediator of the stringent response that coordinates a variety of cellular activities in response to changes in nutritional abundance.</text>
</comment>
<dbReference type="Pfam" id="PF13328">
    <property type="entry name" value="HD_4"/>
    <property type="match status" value="1"/>
</dbReference>
<dbReference type="GeneID" id="77461620"/>
<dbReference type="GO" id="GO:0008728">
    <property type="term" value="F:GTP diphosphokinase activity"/>
    <property type="evidence" value="ECO:0007669"/>
    <property type="project" value="UniProtKB-EC"/>
</dbReference>
<dbReference type="AlphaFoldDB" id="A0A380LKK7"/>
<evidence type="ECO:0000259" key="7">
    <source>
        <dbReference type="PROSITE" id="PS51880"/>
    </source>
</evidence>
<evidence type="ECO:0000259" key="6">
    <source>
        <dbReference type="PROSITE" id="PS51831"/>
    </source>
</evidence>
<dbReference type="NCBIfam" id="TIGR00691">
    <property type="entry name" value="spoT_relA"/>
    <property type="match status" value="1"/>
</dbReference>
<name>A0A380LKK7_9FIRM</name>
<dbReference type="GO" id="GO:0015970">
    <property type="term" value="P:guanosine tetraphosphate biosynthetic process"/>
    <property type="evidence" value="ECO:0007669"/>
    <property type="project" value="UniProtKB-UniPathway"/>
</dbReference>
<dbReference type="SUPFAM" id="SSF81301">
    <property type="entry name" value="Nucleotidyltransferase"/>
    <property type="match status" value="1"/>
</dbReference>
<dbReference type="FunFam" id="3.30.460.10:FF:000001">
    <property type="entry name" value="GTP pyrophosphokinase RelA"/>
    <property type="match status" value="1"/>
</dbReference>
<dbReference type="PROSITE" id="PS51831">
    <property type="entry name" value="HD"/>
    <property type="match status" value="1"/>
</dbReference>
<evidence type="ECO:0000256" key="3">
    <source>
        <dbReference type="ARBA" id="ARBA00048244"/>
    </source>
</evidence>
<dbReference type="InterPro" id="IPR003607">
    <property type="entry name" value="HD/PDEase_dom"/>
</dbReference>
<dbReference type="CDD" id="cd01668">
    <property type="entry name" value="TGS_RSH"/>
    <property type="match status" value="1"/>
</dbReference>
<dbReference type="Gene3D" id="3.30.460.10">
    <property type="entry name" value="Beta Polymerase, domain 2"/>
    <property type="match status" value="1"/>
</dbReference>
<sequence>MAHKKEVTFDECLKQIKTYIKRPENIDLIVKAYQFAQKHHEGQFRKSGAPYVTHVIQVANTLAEMHCGPKTIAAGLLHDTVEDCADVTDDTIRQEFGDEIQTMVDAVTKIGNIQFKDEKEYQANNHRKLFIAMAKDIRVILIKLADRLHNMRTLEYMKPEKQQKIARETLSVYAPIAHRLGISSIKNELEDLSFKYIDPKKYNEIKGLVKQREEERNEQVQMMIKDITTILDTYNIKYRIFGRSKHFYSIYKKMVTKNKRFEEILDLLAIRIVTDTVTHCYEILGYIHATYRPIPGRFKDYIAMPKANMYQSLHTTIVEPQHGNIFEIQIRTEDMDAIAERGVAAHWRYKEKPNSVPEIEQKEIEDKLSWFRDFSMMTDEESEDPLEYMNVLQKDIFEANVYCLTPRGKVIALPSGSTPIDFAYRVHTEVGHKTVGATVNGAIVPLNTPLKTGDVVDILTNNNSPGPSKDWIKIVKSGHARNKIRSFLQRQEQSDRREVIKKGQEMLQEEFKKEKLDESYLQPKRIEGILHSLSFKALDDLYVAIANKRVSVQAVVDRLVKNRQSALSDEEIVKQFNKALPKEQKATSCGVIVPGIDTIAVSLANCCSPIPGDAIVGYISKGQGVKVHRADCPNIANEKKRLIPVSWAEHIDEKRYEVKLIVYSDDRNFLLSDIVTTLQQCNAYLRHVDSCVDENNLTATTKLAITVQDADHLKVIMTNLKKVRSVTDVIRTIQ</sequence>
<dbReference type="Gene3D" id="1.10.3210.10">
    <property type="entry name" value="Hypothetical protein af1432"/>
    <property type="match status" value="1"/>
</dbReference>
<dbReference type="Pfam" id="PF13291">
    <property type="entry name" value="ACT_4"/>
    <property type="match status" value="1"/>
</dbReference>
<dbReference type="PANTHER" id="PTHR21262:SF31">
    <property type="entry name" value="GTP PYROPHOSPHOKINASE"/>
    <property type="match status" value="1"/>
</dbReference>
<dbReference type="PANTHER" id="PTHR21262">
    <property type="entry name" value="GUANOSINE-3',5'-BIS DIPHOSPHATE 3'-PYROPHOSPHOHYDROLASE"/>
    <property type="match status" value="1"/>
</dbReference>
<dbReference type="Proteomes" id="UP000255523">
    <property type="component" value="Unassembled WGS sequence"/>
</dbReference>
<evidence type="ECO:0000259" key="5">
    <source>
        <dbReference type="PROSITE" id="PS51671"/>
    </source>
</evidence>
<dbReference type="InterPro" id="IPR006674">
    <property type="entry name" value="HD_domain"/>
</dbReference>
<dbReference type="FunFam" id="1.10.3210.10:FF:000001">
    <property type="entry name" value="GTP pyrophosphokinase RelA"/>
    <property type="match status" value="1"/>
</dbReference>
<dbReference type="Gene3D" id="3.30.70.260">
    <property type="match status" value="1"/>
</dbReference>
<dbReference type="InterPro" id="IPR043519">
    <property type="entry name" value="NT_sf"/>
</dbReference>
<dbReference type="PROSITE" id="PS51671">
    <property type="entry name" value="ACT"/>
    <property type="match status" value="1"/>
</dbReference>
<proteinExistence type="inferred from homology"/>
<dbReference type="InterPro" id="IPR004811">
    <property type="entry name" value="RelA/Spo_fam"/>
</dbReference>
<comment type="pathway">
    <text evidence="1">Purine metabolism; ppGpp biosynthesis; ppGpp from GTP: step 1/2.</text>
</comment>
<dbReference type="PROSITE" id="PS51880">
    <property type="entry name" value="TGS"/>
    <property type="match status" value="1"/>
</dbReference>
<evidence type="ECO:0000256" key="4">
    <source>
        <dbReference type="RuleBase" id="RU003847"/>
    </source>
</evidence>
<keyword evidence="8" id="KW-0418">Kinase</keyword>
<dbReference type="GO" id="GO:0016301">
    <property type="term" value="F:kinase activity"/>
    <property type="evidence" value="ECO:0007669"/>
    <property type="project" value="UniProtKB-KW"/>
</dbReference>
<evidence type="ECO:0000313" key="8">
    <source>
        <dbReference type="EMBL" id="SUO03767.1"/>
    </source>
</evidence>
<dbReference type="CDD" id="cd05399">
    <property type="entry name" value="NT_Rel-Spo_like"/>
    <property type="match status" value="1"/>
</dbReference>
<gene>
    <name evidence="8" type="primary">relA</name>
    <name evidence="8" type="ORF">NCTC11087_00639</name>
</gene>
<dbReference type="Pfam" id="PF19296">
    <property type="entry name" value="RelA_AH_RIS"/>
    <property type="match status" value="1"/>
</dbReference>
<dbReference type="InterPro" id="IPR045600">
    <property type="entry name" value="RelA/SpoT_AH_RIS"/>
</dbReference>
<dbReference type="Pfam" id="PF02824">
    <property type="entry name" value="TGS"/>
    <property type="match status" value="1"/>
</dbReference>
<evidence type="ECO:0000313" key="9">
    <source>
        <dbReference type="Proteomes" id="UP000255523"/>
    </source>
</evidence>
<dbReference type="SUPFAM" id="SSF109604">
    <property type="entry name" value="HD-domain/PDEase-like"/>
    <property type="match status" value="1"/>
</dbReference>
<accession>A0A380LKK7</accession>
<comment type="catalytic activity">
    <reaction evidence="3">
        <text>GTP + ATP = guanosine 3'-diphosphate 5'-triphosphate + AMP</text>
        <dbReference type="Rhea" id="RHEA:22088"/>
        <dbReference type="ChEBI" id="CHEBI:30616"/>
        <dbReference type="ChEBI" id="CHEBI:37565"/>
        <dbReference type="ChEBI" id="CHEBI:142410"/>
        <dbReference type="ChEBI" id="CHEBI:456215"/>
        <dbReference type="EC" id="2.7.6.5"/>
    </reaction>
</comment>
<dbReference type="EMBL" id="UHFX01000003">
    <property type="protein sequence ID" value="SUO03767.1"/>
    <property type="molecule type" value="Genomic_DNA"/>
</dbReference>
<dbReference type="InterPro" id="IPR012675">
    <property type="entry name" value="Beta-grasp_dom_sf"/>
</dbReference>
<evidence type="ECO:0000256" key="2">
    <source>
        <dbReference type="ARBA" id="ARBA00013251"/>
    </source>
</evidence>
<dbReference type="OrthoDB" id="9805041at2"/>
<dbReference type="GO" id="GO:0005886">
    <property type="term" value="C:plasma membrane"/>
    <property type="evidence" value="ECO:0007669"/>
    <property type="project" value="TreeGrafter"/>
</dbReference>
<dbReference type="UniPathway" id="UPA00908">
    <property type="reaction ID" value="UER00884"/>
</dbReference>
<feature type="domain" description="HD" evidence="6">
    <location>
        <begin position="51"/>
        <end position="151"/>
    </location>
</feature>
<dbReference type="InterPro" id="IPR004095">
    <property type="entry name" value="TGS"/>
</dbReference>